<gene>
    <name evidence="3" type="ORF">L3Y34_011547</name>
</gene>
<feature type="compositionally biased region" description="Polar residues" evidence="1">
    <location>
        <begin position="379"/>
        <end position="401"/>
    </location>
</feature>
<organism evidence="3 4">
    <name type="scientific">Caenorhabditis briggsae</name>
    <dbReference type="NCBI Taxonomy" id="6238"/>
    <lineage>
        <taxon>Eukaryota</taxon>
        <taxon>Metazoa</taxon>
        <taxon>Ecdysozoa</taxon>
        <taxon>Nematoda</taxon>
        <taxon>Chromadorea</taxon>
        <taxon>Rhabditida</taxon>
        <taxon>Rhabditina</taxon>
        <taxon>Rhabditomorpha</taxon>
        <taxon>Rhabditoidea</taxon>
        <taxon>Rhabditidae</taxon>
        <taxon>Peloderinae</taxon>
        <taxon>Caenorhabditis</taxon>
    </lineage>
</organism>
<feature type="region of interest" description="Disordered" evidence="1">
    <location>
        <begin position="339"/>
        <end position="366"/>
    </location>
</feature>
<dbReference type="EMBL" id="CP090896">
    <property type="protein sequence ID" value="ULT81630.1"/>
    <property type="molecule type" value="Genomic_DNA"/>
</dbReference>
<feature type="region of interest" description="Disordered" evidence="1">
    <location>
        <begin position="379"/>
        <end position="454"/>
    </location>
</feature>
<evidence type="ECO:0000256" key="1">
    <source>
        <dbReference type="SAM" id="MobiDB-lite"/>
    </source>
</evidence>
<dbReference type="AlphaFoldDB" id="A0AAE9CU24"/>
<protein>
    <submittedName>
        <fullName evidence="3">Uncharacterized protein</fullName>
    </submittedName>
</protein>
<accession>A0AAE9CU24</accession>
<reference evidence="3 4" key="1">
    <citation type="submission" date="2022-05" db="EMBL/GenBank/DDBJ databases">
        <title>Chromosome-level reference genomes for two strains of Caenorhabditis briggsae: an improved platform for comparative genomics.</title>
        <authorList>
            <person name="Stevens L."/>
            <person name="Andersen E.C."/>
        </authorList>
    </citation>
    <scope>NUCLEOTIDE SEQUENCE [LARGE SCALE GENOMIC DNA]</scope>
    <source>
        <strain evidence="3">QX1410_ONT</strain>
        <tissue evidence="3">Whole-organism</tissue>
    </source>
</reference>
<evidence type="ECO:0000313" key="3">
    <source>
        <dbReference type="EMBL" id="ULT81630.1"/>
    </source>
</evidence>
<keyword evidence="2" id="KW-0812">Transmembrane</keyword>
<sequence length="550" mass="61225">MRPARVRKQRFDLSQQQALQSSELDEHDRTAMVNNFPTHYYLSLLLLTASMAWKALRAGRMRNMRKNLDTMKMFDAYRPLLGKELEDLEKLESCLRGALVTNEGRTSMISLMKTFDYHAREVCQSIGSSRSLSDKIRADALDCADSEGNGTERFEHIYQSQQIILKWYAERKKAGLVMPEPECLALVLSDQEIEERKRIQHVQQPVQQPLVQQPIQAQVRSVSPPPVQTPVLQIVQPSIAQQEDDSDHLEMDSDDDEIADGLVHSPAENEEEDSTDQMDTDDFHSAAVLNQQPDLHRIERRALSPAQPMGHSPVHFSVQQAAGRPTQSPIQQQMLLGQNQHNQSEDLTRSETEEDAEININDDQSDVVLNQLQIQNFENASDNGEQMTNENESDSTVTGKDQTIPDDAPEAGQKSGGSSGRLADSQTQQNQESSRNNPSPSNNQLGHNVPGFASSVSPIAVESNDQEAPQTFTFILPGLPIIHVPGSAFRAFTSRTEVTIPLPLLLNDDLSQSVATLRNPMPAPLSTATPNRENQGTAEGVRAEKTVRNM</sequence>
<keyword evidence="2" id="KW-1133">Transmembrane helix</keyword>
<dbReference type="Proteomes" id="UP000827892">
    <property type="component" value="Chromosome X"/>
</dbReference>
<feature type="compositionally biased region" description="Low complexity" evidence="1">
    <location>
        <begin position="428"/>
        <end position="444"/>
    </location>
</feature>
<proteinExistence type="predicted"/>
<evidence type="ECO:0000256" key="2">
    <source>
        <dbReference type="SAM" id="Phobius"/>
    </source>
</evidence>
<feature type="transmembrane region" description="Helical" evidence="2">
    <location>
        <begin position="38"/>
        <end position="56"/>
    </location>
</feature>
<name>A0AAE9CU24_CAEBR</name>
<evidence type="ECO:0000313" key="4">
    <source>
        <dbReference type="Proteomes" id="UP000827892"/>
    </source>
</evidence>
<keyword evidence="2" id="KW-0472">Membrane</keyword>